<dbReference type="Proteomes" id="UP000700334">
    <property type="component" value="Unassembled WGS sequence"/>
</dbReference>
<comment type="caution">
    <text evidence="1">The sequence shown here is derived from an EMBL/GenBank/DDBJ whole genome shotgun (WGS) entry which is preliminary data.</text>
</comment>
<reference evidence="1" key="1">
    <citation type="journal article" date="2021" name="Evol. Appl.">
        <title>The genome of the Pyrenean desman and the effects of bottlenecks and inbreeding on the genomic landscape of an endangered species.</title>
        <authorList>
            <person name="Escoda L."/>
            <person name="Castresana J."/>
        </authorList>
    </citation>
    <scope>NUCLEOTIDE SEQUENCE</scope>
    <source>
        <strain evidence="1">IBE-C5619</strain>
    </source>
</reference>
<dbReference type="SUPFAM" id="SSF52047">
    <property type="entry name" value="RNI-like"/>
    <property type="match status" value="1"/>
</dbReference>
<protein>
    <submittedName>
        <fullName evidence="1">NACHT, LRR and PYD domains-containing protein 2</fullName>
    </submittedName>
</protein>
<organism evidence="1 2">
    <name type="scientific">Galemys pyrenaicus</name>
    <name type="common">Iberian desman</name>
    <name type="synonym">Pyrenean desman</name>
    <dbReference type="NCBI Taxonomy" id="202257"/>
    <lineage>
        <taxon>Eukaryota</taxon>
        <taxon>Metazoa</taxon>
        <taxon>Chordata</taxon>
        <taxon>Craniata</taxon>
        <taxon>Vertebrata</taxon>
        <taxon>Euteleostomi</taxon>
        <taxon>Mammalia</taxon>
        <taxon>Eutheria</taxon>
        <taxon>Laurasiatheria</taxon>
        <taxon>Eulipotyphla</taxon>
        <taxon>Talpidae</taxon>
        <taxon>Galemys</taxon>
    </lineage>
</organism>
<evidence type="ECO:0000313" key="2">
    <source>
        <dbReference type="Proteomes" id="UP000700334"/>
    </source>
</evidence>
<dbReference type="Gene3D" id="3.80.10.10">
    <property type="entry name" value="Ribonuclease Inhibitor"/>
    <property type="match status" value="1"/>
</dbReference>
<gene>
    <name evidence="1" type="ORF">J0S82_007472</name>
</gene>
<name>A0A8J6AF96_GALPY</name>
<dbReference type="InterPro" id="IPR032675">
    <property type="entry name" value="LRR_dom_sf"/>
</dbReference>
<dbReference type="EMBL" id="JAGFMF010011562">
    <property type="protein sequence ID" value="KAG8520604.1"/>
    <property type="molecule type" value="Genomic_DNA"/>
</dbReference>
<keyword evidence="2" id="KW-1185">Reference proteome</keyword>
<dbReference type="AlphaFoldDB" id="A0A8J6AF96"/>
<dbReference type="SMART" id="SM00368">
    <property type="entry name" value="LRR_RI"/>
    <property type="match status" value="1"/>
</dbReference>
<proteinExistence type="predicted"/>
<accession>A0A8J6AF96</accession>
<evidence type="ECO:0000313" key="1">
    <source>
        <dbReference type="EMBL" id="KAG8520604.1"/>
    </source>
</evidence>
<sequence length="113" mass="12252">MTTANLPAPSLQHVLLPCAFRSDAADLASALRSNQSLETLDLAQNDLRQRGIVALLEALRQSHGPLTTLRLKADTPSVAVQELLRQVKGSSPRLTVEWTDARTARASCCDFLS</sequence>
<dbReference type="OrthoDB" id="120976at2759"/>